<evidence type="ECO:0000313" key="3">
    <source>
        <dbReference type="Proteomes" id="UP001162640"/>
    </source>
</evidence>
<sequence>MPDQTQSIAYRLCFLLLTLIGTLAVTPTSHTILVLERVPSSSSSYPPPPPLPVPLTLLRTSGNYLQHYTDSAGVITLSSPDLLNQLIDFNVYSDGYILSPDQDNVEIYEQPYDSLISIQTNVNKTTIVYMERTQKARREYRLTGAGLYVEAFTSMEMDLVPKSIIDSNRVILDDVKVSKNSGLSPTLNMSNPRSSQVLGQDTLMLTTYKSKTYFFFGDTTCLQSARQNNCQSYGMYTVGATFPSSFSGGPPPLKYFSEDDNFLHVKPMAVISPLEQNTWLAGVITVNNKMYGNYVKNPGDGESAGSIATGMMIWDDVKEEFEVVKEWPDDHGFLNGAHTVQRLGPEEINDGYIYFDNNLRVKSNEESLINHLSYETYNYNLKEWRQYDHDTIKFRKEFKGRHKITREVDEIEISLGVTSVEWNEYLKKYLCLLDAGRGELWFGVASSLTPFPKFTTDSDGVYKIADHDTSGSSCYNQILIPQLYDEGDKTVRFACTFTSMWSENQSDDPTWTTCLFGMKFGDGCSENVGRYEYNNLVYSVELV</sequence>
<feature type="chain" id="PRO_5040908101" evidence="1">
    <location>
        <begin position="25"/>
        <end position="543"/>
    </location>
</feature>
<dbReference type="Proteomes" id="UP001162640">
    <property type="component" value="Unassembled WGS sequence"/>
</dbReference>
<evidence type="ECO:0000256" key="1">
    <source>
        <dbReference type="SAM" id="SignalP"/>
    </source>
</evidence>
<gene>
    <name evidence="2" type="ORF">TL16_g03628</name>
</gene>
<organism evidence="2 3">
    <name type="scientific">Triparma laevis f. inornata</name>
    <dbReference type="NCBI Taxonomy" id="1714386"/>
    <lineage>
        <taxon>Eukaryota</taxon>
        <taxon>Sar</taxon>
        <taxon>Stramenopiles</taxon>
        <taxon>Ochrophyta</taxon>
        <taxon>Bolidophyceae</taxon>
        <taxon>Parmales</taxon>
        <taxon>Triparmaceae</taxon>
        <taxon>Triparma</taxon>
    </lineage>
</organism>
<dbReference type="EMBL" id="BLQM01000097">
    <property type="protein sequence ID" value="GMH63105.1"/>
    <property type="molecule type" value="Genomic_DNA"/>
</dbReference>
<proteinExistence type="predicted"/>
<feature type="signal peptide" evidence="1">
    <location>
        <begin position="1"/>
        <end position="24"/>
    </location>
</feature>
<name>A0A9W7A4K4_9STRA</name>
<reference evidence="3" key="1">
    <citation type="journal article" date="2023" name="Commun. Biol.">
        <title>Genome analysis of Parmales, the sister group of diatoms, reveals the evolutionary specialization of diatoms from phago-mixotrophs to photoautotrophs.</title>
        <authorList>
            <person name="Ban H."/>
            <person name="Sato S."/>
            <person name="Yoshikawa S."/>
            <person name="Yamada K."/>
            <person name="Nakamura Y."/>
            <person name="Ichinomiya M."/>
            <person name="Sato N."/>
            <person name="Blanc-Mathieu R."/>
            <person name="Endo H."/>
            <person name="Kuwata A."/>
            <person name="Ogata H."/>
        </authorList>
    </citation>
    <scope>NUCLEOTIDE SEQUENCE [LARGE SCALE GENOMIC DNA]</scope>
</reference>
<protein>
    <submittedName>
        <fullName evidence="2">Uncharacterized protein</fullName>
    </submittedName>
</protein>
<keyword evidence="1" id="KW-0732">Signal</keyword>
<dbReference type="AlphaFoldDB" id="A0A9W7A4K4"/>
<accession>A0A9W7A4K4</accession>
<comment type="caution">
    <text evidence="2">The sequence shown here is derived from an EMBL/GenBank/DDBJ whole genome shotgun (WGS) entry which is preliminary data.</text>
</comment>
<evidence type="ECO:0000313" key="2">
    <source>
        <dbReference type="EMBL" id="GMH63105.1"/>
    </source>
</evidence>